<sequence length="161" mass="18190">MRFLYPITHNVRRFTTANTLKVEQKATRGWRKYVQQFRDKPASYVTTFAILHEVTAIIPFPFIYYALDASALSIPVSETAITEGNRFISKVRVHYGYEPLDPQSRVMINLATTYAAVKLLMPVRLAASAALTPFFAEKWVGPLVGLISRLGGKIRSPKPKM</sequence>
<dbReference type="GO" id="GO:0005739">
    <property type="term" value="C:mitochondrion"/>
    <property type="evidence" value="ECO:0007669"/>
    <property type="project" value="TreeGrafter"/>
</dbReference>
<evidence type="ECO:0000313" key="1">
    <source>
        <dbReference type="EMBL" id="OAD73388.1"/>
    </source>
</evidence>
<dbReference type="EMBL" id="KV440981">
    <property type="protein sequence ID" value="OAD73388.1"/>
    <property type="molecule type" value="Genomic_DNA"/>
</dbReference>
<accession>A0A162NDT5</accession>
<dbReference type="GeneID" id="28992441"/>
<dbReference type="RefSeq" id="XP_018291428.1">
    <property type="nucleotide sequence ID" value="XM_018431535.1"/>
</dbReference>
<dbReference type="OrthoDB" id="5580261at2759"/>
<dbReference type="VEuPathDB" id="FungiDB:PHYBLDRAFT_145784"/>
<dbReference type="PANTHER" id="PTHR28002">
    <property type="entry name" value="MIOREX COMPLEX COMPONENT 11"/>
    <property type="match status" value="1"/>
</dbReference>
<dbReference type="InParanoid" id="A0A162NDT5"/>
<organism evidence="1 2">
    <name type="scientific">Phycomyces blakesleeanus (strain ATCC 8743b / DSM 1359 / FGSC 10004 / NBRC 33097 / NRRL 1555)</name>
    <dbReference type="NCBI Taxonomy" id="763407"/>
    <lineage>
        <taxon>Eukaryota</taxon>
        <taxon>Fungi</taxon>
        <taxon>Fungi incertae sedis</taxon>
        <taxon>Mucoromycota</taxon>
        <taxon>Mucoromycotina</taxon>
        <taxon>Mucoromycetes</taxon>
        <taxon>Mucorales</taxon>
        <taxon>Phycomycetaceae</taxon>
        <taxon>Phycomyces</taxon>
    </lineage>
</organism>
<proteinExistence type="predicted"/>
<dbReference type="Proteomes" id="UP000077315">
    <property type="component" value="Unassembled WGS sequence"/>
</dbReference>
<dbReference type="Pfam" id="PF10306">
    <property type="entry name" value="FLILHELTA"/>
    <property type="match status" value="1"/>
</dbReference>
<dbReference type="STRING" id="763407.A0A162NDT5"/>
<name>A0A162NDT5_PHYB8</name>
<evidence type="ECO:0000313" key="2">
    <source>
        <dbReference type="Proteomes" id="UP000077315"/>
    </source>
</evidence>
<gene>
    <name evidence="1" type="ORF">PHYBLDRAFT_145784</name>
</gene>
<protein>
    <submittedName>
        <fullName evidence="1">Uncharacterized protein</fullName>
    </submittedName>
</protein>
<reference evidence="2" key="1">
    <citation type="submission" date="2015-06" db="EMBL/GenBank/DDBJ databases">
        <title>Expansion of signal transduction pathways in fungi by whole-genome duplication.</title>
        <authorList>
            <consortium name="DOE Joint Genome Institute"/>
            <person name="Corrochano L.M."/>
            <person name="Kuo A."/>
            <person name="Marcet-Houben M."/>
            <person name="Polaino S."/>
            <person name="Salamov A."/>
            <person name="Villalobos J.M."/>
            <person name="Alvarez M.I."/>
            <person name="Avalos J."/>
            <person name="Benito E.P."/>
            <person name="Benoit I."/>
            <person name="Burger G."/>
            <person name="Camino L.P."/>
            <person name="Canovas D."/>
            <person name="Cerda-Olmedo E."/>
            <person name="Cheng J.-F."/>
            <person name="Dominguez A."/>
            <person name="Elias M."/>
            <person name="Eslava A.P."/>
            <person name="Glaser F."/>
            <person name="Grimwood J."/>
            <person name="Gutierrez G."/>
            <person name="Heitman J."/>
            <person name="Henrissat B."/>
            <person name="Iturriaga E.A."/>
            <person name="Lang B.F."/>
            <person name="Lavin J.L."/>
            <person name="Lee S."/>
            <person name="Li W."/>
            <person name="Lindquist E."/>
            <person name="Lopez-Garcia S."/>
            <person name="Luque E.M."/>
            <person name="Marcos A.T."/>
            <person name="Martin J."/>
            <person name="McCluskey K."/>
            <person name="Medina H.R."/>
            <person name="Miralles-Duran A."/>
            <person name="Miyazaki A."/>
            <person name="Munoz-Torres E."/>
            <person name="Oguiza J.A."/>
            <person name="Ohm R."/>
            <person name="Olmedo M."/>
            <person name="Orejas M."/>
            <person name="Ortiz-Castellanos L."/>
            <person name="Pisabarro A.G."/>
            <person name="Rodriguez-Romero J."/>
            <person name="Ruiz-Herrera J."/>
            <person name="Ruiz-Vazquez R."/>
            <person name="Sanz C."/>
            <person name="Schackwitz W."/>
            <person name="Schmutz J."/>
            <person name="Shahriari M."/>
            <person name="Shelest E."/>
            <person name="Silva-Franco F."/>
            <person name="Soanes D."/>
            <person name="Syed K."/>
            <person name="Tagua V.G."/>
            <person name="Talbot N.J."/>
            <person name="Thon M."/>
            <person name="De vries R.P."/>
            <person name="Wiebenga A."/>
            <person name="Yadav J.S."/>
            <person name="Braun E.L."/>
            <person name="Baker S."/>
            <person name="Garre V."/>
            <person name="Horwitz B."/>
            <person name="Torres-Martinez S."/>
            <person name="Idnurm A."/>
            <person name="Herrera-Estrella A."/>
            <person name="Gabaldon T."/>
            <person name="Grigoriev I.V."/>
        </authorList>
    </citation>
    <scope>NUCLEOTIDE SEQUENCE [LARGE SCALE GENOMIC DNA]</scope>
    <source>
        <strain evidence="2">NRRL 1555(-)</strain>
    </source>
</reference>
<dbReference type="InterPro" id="IPR018811">
    <property type="entry name" value="MRX11"/>
</dbReference>
<dbReference type="AlphaFoldDB" id="A0A162NDT5"/>
<keyword evidence="2" id="KW-1185">Reference proteome</keyword>
<dbReference type="PANTHER" id="PTHR28002:SF1">
    <property type="entry name" value="MIOREX COMPLEX COMPONENT 11"/>
    <property type="match status" value="1"/>
</dbReference>